<gene>
    <name evidence="2" type="ordered locus">GTNG_2834</name>
</gene>
<dbReference type="Proteomes" id="UP000001578">
    <property type="component" value="Chromosome"/>
</dbReference>
<name>A4IS75_GEOTN</name>
<protein>
    <submittedName>
        <fullName evidence="2">Uncharacterized protein</fullName>
    </submittedName>
</protein>
<feature type="region of interest" description="Disordered" evidence="1">
    <location>
        <begin position="40"/>
        <end position="60"/>
    </location>
</feature>
<organism evidence="2 3">
    <name type="scientific">Geobacillus thermodenitrificans (strain NG80-2)</name>
    <dbReference type="NCBI Taxonomy" id="420246"/>
    <lineage>
        <taxon>Bacteria</taxon>
        <taxon>Bacillati</taxon>
        <taxon>Bacillota</taxon>
        <taxon>Bacilli</taxon>
        <taxon>Bacillales</taxon>
        <taxon>Anoxybacillaceae</taxon>
        <taxon>Geobacillus</taxon>
    </lineage>
</organism>
<proteinExistence type="predicted"/>
<feature type="region of interest" description="Disordered" evidence="1">
    <location>
        <begin position="1"/>
        <end position="20"/>
    </location>
</feature>
<dbReference type="KEGG" id="gtn:GTNG_2834"/>
<dbReference type="AlphaFoldDB" id="A4IS75"/>
<sequence length="60" mass="7117">MKAKKRHQRSEERKCLSSKTGDGTEIEYEFRCAWERRAKESETTKQEVIEIKEAKPDTTK</sequence>
<dbReference type="HOGENOM" id="CLU_2934982_0_0_9"/>
<evidence type="ECO:0000313" key="3">
    <source>
        <dbReference type="Proteomes" id="UP000001578"/>
    </source>
</evidence>
<evidence type="ECO:0000313" key="2">
    <source>
        <dbReference type="EMBL" id="ABO68179.1"/>
    </source>
</evidence>
<reference evidence="2 3" key="1">
    <citation type="journal article" date="2007" name="Proc. Natl. Acad. Sci. U.S.A.">
        <title>Genome and proteome of long-chain alkane degrading Geobacillus thermodenitrificans NG80-2 isolated from a deep-subsurface oil reservoir.</title>
        <authorList>
            <person name="Feng L."/>
            <person name="Wang W."/>
            <person name="Cheng J."/>
            <person name="Ren Y."/>
            <person name="Zhao G."/>
            <person name="Gao C."/>
            <person name="Tang Y."/>
            <person name="Liu X."/>
            <person name="Han W."/>
            <person name="Peng X."/>
            <person name="Liu R."/>
            <person name="Wang L."/>
        </authorList>
    </citation>
    <scope>NUCLEOTIDE SEQUENCE [LARGE SCALE GENOMIC DNA]</scope>
    <source>
        <strain evidence="2 3">NG80-2</strain>
    </source>
</reference>
<accession>A4IS75</accession>
<evidence type="ECO:0000256" key="1">
    <source>
        <dbReference type="SAM" id="MobiDB-lite"/>
    </source>
</evidence>
<dbReference type="EMBL" id="CP000557">
    <property type="protein sequence ID" value="ABO68179.1"/>
    <property type="molecule type" value="Genomic_DNA"/>
</dbReference>